<dbReference type="EMBL" id="CP051682">
    <property type="protein sequence ID" value="QJD96446.1"/>
    <property type="molecule type" value="Genomic_DNA"/>
</dbReference>
<dbReference type="PANTHER" id="PTHR47197">
    <property type="entry name" value="PROTEIN NIRF"/>
    <property type="match status" value="1"/>
</dbReference>
<protein>
    <submittedName>
        <fullName evidence="1">YncE family protein</fullName>
    </submittedName>
</protein>
<accession>A0A7L5E7W1</accession>
<dbReference type="SUPFAM" id="SSF50969">
    <property type="entry name" value="YVTN repeat-like/Quinoprotein amine dehydrogenase"/>
    <property type="match status" value="1"/>
</dbReference>
<dbReference type="PANTHER" id="PTHR47197:SF3">
    <property type="entry name" value="DIHYDRO-HEME D1 DEHYDROGENASE"/>
    <property type="match status" value="1"/>
</dbReference>
<dbReference type="InterPro" id="IPR031815">
    <property type="entry name" value="DUF5074"/>
</dbReference>
<dbReference type="RefSeq" id="WP_169607781.1">
    <property type="nucleotide sequence ID" value="NZ_CP051682.1"/>
</dbReference>
<dbReference type="Pfam" id="PF16819">
    <property type="entry name" value="DUF5074"/>
    <property type="match status" value="1"/>
</dbReference>
<dbReference type="KEGG" id="mrob:HH214_11470"/>
<dbReference type="InterPro" id="IPR015943">
    <property type="entry name" value="WD40/YVTN_repeat-like_dom_sf"/>
</dbReference>
<evidence type="ECO:0000313" key="2">
    <source>
        <dbReference type="Proteomes" id="UP000503278"/>
    </source>
</evidence>
<dbReference type="Proteomes" id="UP000503278">
    <property type="component" value="Chromosome"/>
</dbReference>
<reference evidence="1 2" key="1">
    <citation type="submission" date="2020-04" db="EMBL/GenBank/DDBJ databases">
        <title>Genome sequencing of novel species.</title>
        <authorList>
            <person name="Heo J."/>
            <person name="Kim S.-J."/>
            <person name="Kim J.-S."/>
            <person name="Hong S.-B."/>
            <person name="Kwon S.-W."/>
        </authorList>
    </citation>
    <scope>NUCLEOTIDE SEQUENCE [LARGE SCALE GENOMIC DNA]</scope>
    <source>
        <strain evidence="1 2">F39-2</strain>
    </source>
</reference>
<dbReference type="Gene3D" id="2.130.10.10">
    <property type="entry name" value="YVTN repeat-like/Quinoprotein amine dehydrogenase"/>
    <property type="match status" value="1"/>
</dbReference>
<sequence length="370" mass="41041">MTISKPYKKFLYFILLLLVLVGACRKDPKQTDSETEKVSSGSSSTIKGFYLVNEGNMGSNKASLDYYDYTTGNYTRNLFGSVNPDVVLGLGDVANDVAIYGAKMYVVINNSNQVEVMNARTAKHIKEISVPNGRYITFYQNKAYITSYEGYVAVADTGTLTVEKTIKVGRQPEQLAVVNQKLYVANSGGYDPANYEHTVSVINLSTQTVTKTIDVAINLDKVVADKYGDIYVTSRGNYYDISPKLFVIDTQNDVVKKQFDIAAGGLTINQDIAYLYTSSYNYNTGNSTITYRMLNVKDETLLNQSFITDGTDQQIKTPYGIAVDPVSLDVYVTDARDYVSSGILYCFDKTGKKKWSVTTGDIPAHFAFLY</sequence>
<dbReference type="InterPro" id="IPR051200">
    <property type="entry name" value="Host-pathogen_enzymatic-act"/>
</dbReference>
<proteinExistence type="predicted"/>
<keyword evidence="2" id="KW-1185">Reference proteome</keyword>
<dbReference type="AlphaFoldDB" id="A0A7L5E7W1"/>
<dbReference type="PROSITE" id="PS51257">
    <property type="entry name" value="PROKAR_LIPOPROTEIN"/>
    <property type="match status" value="1"/>
</dbReference>
<dbReference type="InterPro" id="IPR011044">
    <property type="entry name" value="Quino_amine_DH_bsu"/>
</dbReference>
<name>A0A7L5E7W1_9SPHI</name>
<evidence type="ECO:0000313" key="1">
    <source>
        <dbReference type="EMBL" id="QJD96446.1"/>
    </source>
</evidence>
<organism evidence="1 2">
    <name type="scientific">Mucilaginibacter robiniae</name>
    <dbReference type="NCBI Taxonomy" id="2728022"/>
    <lineage>
        <taxon>Bacteria</taxon>
        <taxon>Pseudomonadati</taxon>
        <taxon>Bacteroidota</taxon>
        <taxon>Sphingobacteriia</taxon>
        <taxon>Sphingobacteriales</taxon>
        <taxon>Sphingobacteriaceae</taxon>
        <taxon>Mucilaginibacter</taxon>
    </lineage>
</organism>
<gene>
    <name evidence="1" type="ORF">HH214_11470</name>
</gene>